<comment type="subcellular location">
    <subcellularLocation>
        <location evidence="1">Cell membrane</location>
        <topology evidence="1">Multi-pass membrane protein</topology>
    </subcellularLocation>
</comment>
<evidence type="ECO:0000256" key="5">
    <source>
        <dbReference type="ARBA" id="ARBA00022989"/>
    </source>
</evidence>
<dbReference type="Pfam" id="PF04973">
    <property type="entry name" value="NMN_transporter"/>
    <property type="match status" value="1"/>
</dbReference>
<accession>A0A644XIM2</accession>
<dbReference type="NCBIfam" id="TIGR01528">
    <property type="entry name" value="NMN_trans_PnuC"/>
    <property type="match status" value="1"/>
</dbReference>
<feature type="transmembrane region" description="Helical" evidence="7">
    <location>
        <begin position="48"/>
        <end position="65"/>
    </location>
</feature>
<dbReference type="AlphaFoldDB" id="A0A644XIM2"/>
<dbReference type="GO" id="GO:0034257">
    <property type="term" value="F:nicotinamide riboside transmembrane transporter activity"/>
    <property type="evidence" value="ECO:0007669"/>
    <property type="project" value="InterPro"/>
</dbReference>
<organism evidence="8">
    <name type="scientific">bioreactor metagenome</name>
    <dbReference type="NCBI Taxonomy" id="1076179"/>
    <lineage>
        <taxon>unclassified sequences</taxon>
        <taxon>metagenomes</taxon>
        <taxon>ecological metagenomes</taxon>
    </lineage>
</organism>
<evidence type="ECO:0000256" key="2">
    <source>
        <dbReference type="ARBA" id="ARBA00022448"/>
    </source>
</evidence>
<dbReference type="GO" id="GO:0005886">
    <property type="term" value="C:plasma membrane"/>
    <property type="evidence" value="ECO:0007669"/>
    <property type="project" value="UniProtKB-SubCell"/>
</dbReference>
<dbReference type="PANTHER" id="PTHR36122">
    <property type="entry name" value="NICOTINAMIDE RIBOSIDE TRANSPORTER PNUC"/>
    <property type="match status" value="1"/>
</dbReference>
<feature type="transmembrane region" description="Helical" evidence="7">
    <location>
        <begin position="164"/>
        <end position="181"/>
    </location>
</feature>
<evidence type="ECO:0000256" key="3">
    <source>
        <dbReference type="ARBA" id="ARBA00022475"/>
    </source>
</evidence>
<proteinExistence type="predicted"/>
<keyword evidence="4 7" id="KW-0812">Transmembrane</keyword>
<feature type="transmembrane region" description="Helical" evidence="7">
    <location>
        <begin position="25"/>
        <end position="42"/>
    </location>
</feature>
<keyword evidence="2" id="KW-0813">Transport</keyword>
<keyword evidence="6 7" id="KW-0472">Membrane</keyword>
<sequence length="189" mass="21595">MNYAEILGAFGGFLYVILEIKQNRYMWIVGGISALVYMTIFYNSSLFASVGLQGYYVIASIYGWFKWNSVDSDGNVPTPSVNPLAGKKVFFSVAAATVGFLILWHILSNYTDNPMPFTDALIASLSMLATYWVTNKFIQHWFLWIAADILAVWMYLSQDLYATVILYFIYIFAAVAGWLHWRKFPRVLN</sequence>
<gene>
    <name evidence="8" type="primary">pnuC_8</name>
    <name evidence="8" type="ORF">SDC9_62434</name>
</gene>
<evidence type="ECO:0000256" key="7">
    <source>
        <dbReference type="SAM" id="Phobius"/>
    </source>
</evidence>
<keyword evidence="5 7" id="KW-1133">Transmembrane helix</keyword>
<comment type="caution">
    <text evidence="8">The sequence shown here is derived from an EMBL/GenBank/DDBJ whole genome shotgun (WGS) entry which is preliminary data.</text>
</comment>
<feature type="transmembrane region" description="Helical" evidence="7">
    <location>
        <begin position="89"/>
        <end position="107"/>
    </location>
</feature>
<dbReference type="PANTHER" id="PTHR36122:SF2">
    <property type="entry name" value="NICOTINAMIDE RIBOSIDE TRANSPORTER PNUC"/>
    <property type="match status" value="1"/>
</dbReference>
<protein>
    <submittedName>
        <fullName evidence="8">Nicotinamide riboside transporter PnuC</fullName>
    </submittedName>
</protein>
<evidence type="ECO:0000313" key="8">
    <source>
        <dbReference type="EMBL" id="MPM16060.1"/>
    </source>
</evidence>
<feature type="transmembrane region" description="Helical" evidence="7">
    <location>
        <begin position="141"/>
        <end position="158"/>
    </location>
</feature>
<evidence type="ECO:0000256" key="6">
    <source>
        <dbReference type="ARBA" id="ARBA00023136"/>
    </source>
</evidence>
<dbReference type="EMBL" id="VSSQ01002544">
    <property type="protein sequence ID" value="MPM16060.1"/>
    <property type="molecule type" value="Genomic_DNA"/>
</dbReference>
<name>A0A644XIM2_9ZZZZ</name>
<keyword evidence="3" id="KW-1003">Cell membrane</keyword>
<dbReference type="InterPro" id="IPR006419">
    <property type="entry name" value="NMN_transpt_PnuC"/>
</dbReference>
<evidence type="ECO:0000256" key="4">
    <source>
        <dbReference type="ARBA" id="ARBA00022692"/>
    </source>
</evidence>
<evidence type="ECO:0000256" key="1">
    <source>
        <dbReference type="ARBA" id="ARBA00004651"/>
    </source>
</evidence>
<reference evidence="8" key="1">
    <citation type="submission" date="2019-08" db="EMBL/GenBank/DDBJ databases">
        <authorList>
            <person name="Kucharzyk K."/>
            <person name="Murdoch R.W."/>
            <person name="Higgins S."/>
            <person name="Loffler F."/>
        </authorList>
    </citation>
    <scope>NUCLEOTIDE SEQUENCE</scope>
</reference>